<dbReference type="InterPro" id="IPR003395">
    <property type="entry name" value="RecF/RecN/SMC_N"/>
</dbReference>
<dbReference type="PANTHER" id="PTHR43977">
    <property type="entry name" value="STRUCTURAL MAINTENANCE OF CHROMOSOMES PROTEIN 3"/>
    <property type="match status" value="1"/>
</dbReference>
<organism evidence="9 10">
    <name type="scientific">Microbulbifer rhizosphaerae</name>
    <dbReference type="NCBI Taxonomy" id="1562603"/>
    <lineage>
        <taxon>Bacteria</taxon>
        <taxon>Pseudomonadati</taxon>
        <taxon>Pseudomonadota</taxon>
        <taxon>Gammaproteobacteria</taxon>
        <taxon>Cellvibrionales</taxon>
        <taxon>Microbulbiferaceae</taxon>
        <taxon>Microbulbifer</taxon>
    </lineage>
</organism>
<dbReference type="SMART" id="SM00968">
    <property type="entry name" value="SMC_hinge"/>
    <property type="match status" value="1"/>
</dbReference>
<comment type="similarity">
    <text evidence="6">Belongs to the SMC family.</text>
</comment>
<dbReference type="InterPro" id="IPR011890">
    <property type="entry name" value="SMC_prok"/>
</dbReference>
<dbReference type="Gene3D" id="3.30.70.1620">
    <property type="match status" value="1"/>
</dbReference>
<dbReference type="RefSeq" id="WP_183458584.1">
    <property type="nucleotide sequence ID" value="NZ_JACHWZ010000006.1"/>
</dbReference>
<dbReference type="InterPro" id="IPR024704">
    <property type="entry name" value="SMC"/>
</dbReference>
<feature type="compositionally biased region" description="Basic and acidic residues" evidence="7">
    <location>
        <begin position="326"/>
        <end position="337"/>
    </location>
</feature>
<evidence type="ECO:0000259" key="8">
    <source>
        <dbReference type="SMART" id="SM00968"/>
    </source>
</evidence>
<dbReference type="GO" id="GO:0005524">
    <property type="term" value="F:ATP binding"/>
    <property type="evidence" value="ECO:0007669"/>
    <property type="project" value="UniProtKB-UniRule"/>
</dbReference>
<comment type="function">
    <text evidence="6">Required for chromosome condensation and partitioning.</text>
</comment>
<evidence type="ECO:0000256" key="5">
    <source>
        <dbReference type="ARBA" id="ARBA00023125"/>
    </source>
</evidence>
<dbReference type="SUPFAM" id="SSF75553">
    <property type="entry name" value="Smc hinge domain"/>
    <property type="match status" value="1"/>
</dbReference>
<dbReference type="InterPro" id="IPR010935">
    <property type="entry name" value="SMC_hinge"/>
</dbReference>
<dbReference type="GO" id="GO:0005694">
    <property type="term" value="C:chromosome"/>
    <property type="evidence" value="ECO:0007669"/>
    <property type="project" value="InterPro"/>
</dbReference>
<dbReference type="CDD" id="cd03278">
    <property type="entry name" value="ABC_SMC_barmotin"/>
    <property type="match status" value="2"/>
</dbReference>
<reference evidence="9 10" key="1">
    <citation type="submission" date="2020-08" db="EMBL/GenBank/DDBJ databases">
        <title>Genomic Encyclopedia of Type Strains, Phase III (KMG-III): the genomes of soil and plant-associated and newly described type strains.</title>
        <authorList>
            <person name="Whitman W."/>
        </authorList>
    </citation>
    <scope>NUCLEOTIDE SEQUENCE [LARGE SCALE GENOMIC DNA]</scope>
    <source>
        <strain evidence="9 10">CECT 8799</strain>
    </source>
</reference>
<evidence type="ECO:0000256" key="3">
    <source>
        <dbReference type="ARBA" id="ARBA00022840"/>
    </source>
</evidence>
<keyword evidence="2 6" id="KW-0547">Nucleotide-binding</keyword>
<evidence type="ECO:0000256" key="1">
    <source>
        <dbReference type="ARBA" id="ARBA00022490"/>
    </source>
</evidence>
<keyword evidence="10" id="KW-1185">Reference proteome</keyword>
<proteinExistence type="inferred from homology"/>
<dbReference type="Gene3D" id="1.20.1060.20">
    <property type="match status" value="1"/>
</dbReference>
<feature type="coiled-coil region" evidence="6">
    <location>
        <begin position="776"/>
        <end position="908"/>
    </location>
</feature>
<dbReference type="GO" id="GO:0007062">
    <property type="term" value="P:sister chromatid cohesion"/>
    <property type="evidence" value="ECO:0007669"/>
    <property type="project" value="InterPro"/>
</dbReference>
<dbReference type="NCBIfam" id="TIGR02168">
    <property type="entry name" value="SMC_prok_B"/>
    <property type="match status" value="1"/>
</dbReference>
<evidence type="ECO:0000313" key="9">
    <source>
        <dbReference type="EMBL" id="MBB3060813.1"/>
    </source>
</evidence>
<evidence type="ECO:0000256" key="7">
    <source>
        <dbReference type="SAM" id="MobiDB-lite"/>
    </source>
</evidence>
<dbReference type="SUPFAM" id="SSF57997">
    <property type="entry name" value="Tropomyosin"/>
    <property type="match status" value="1"/>
</dbReference>
<dbReference type="GO" id="GO:0005737">
    <property type="term" value="C:cytoplasm"/>
    <property type="evidence" value="ECO:0007669"/>
    <property type="project" value="UniProtKB-SubCell"/>
</dbReference>
<comment type="domain">
    <text evidence="6">Contains large globular domains required for ATP hydrolysis at each terminus and a third globular domain forming a flexible hinge near the middle of the molecule. These domains are separated by coiled-coil structures.</text>
</comment>
<feature type="compositionally biased region" description="Polar residues" evidence="7">
    <location>
        <begin position="316"/>
        <end position="325"/>
    </location>
</feature>
<comment type="caution">
    <text evidence="9">The sequence shown here is derived from an EMBL/GenBank/DDBJ whole genome shotgun (WGS) entry which is preliminary data.</text>
</comment>
<evidence type="ECO:0000256" key="4">
    <source>
        <dbReference type="ARBA" id="ARBA00023054"/>
    </source>
</evidence>
<keyword evidence="1 6" id="KW-0963">Cytoplasm</keyword>
<feature type="region of interest" description="Disordered" evidence="7">
    <location>
        <begin position="314"/>
        <end position="337"/>
    </location>
</feature>
<evidence type="ECO:0000256" key="2">
    <source>
        <dbReference type="ARBA" id="ARBA00022741"/>
    </source>
</evidence>
<dbReference type="Gene3D" id="3.40.50.300">
    <property type="entry name" value="P-loop containing nucleotide triphosphate hydrolases"/>
    <property type="match status" value="2"/>
</dbReference>
<dbReference type="InterPro" id="IPR036277">
    <property type="entry name" value="SMC_hinge_sf"/>
</dbReference>
<accession>A0A7W4WAR8</accession>
<dbReference type="Pfam" id="PF02463">
    <property type="entry name" value="SMC_N"/>
    <property type="match status" value="1"/>
</dbReference>
<dbReference type="GO" id="GO:0030261">
    <property type="term" value="P:chromosome condensation"/>
    <property type="evidence" value="ECO:0007669"/>
    <property type="project" value="InterPro"/>
</dbReference>
<dbReference type="GO" id="GO:0006260">
    <property type="term" value="P:DNA replication"/>
    <property type="evidence" value="ECO:0007669"/>
    <property type="project" value="UniProtKB-UniRule"/>
</dbReference>
<feature type="binding site" evidence="6">
    <location>
        <begin position="32"/>
        <end position="39"/>
    </location>
    <ligand>
        <name>ATP</name>
        <dbReference type="ChEBI" id="CHEBI:30616"/>
    </ligand>
</feature>
<protein>
    <recommendedName>
        <fullName evidence="6">Chromosome partition protein Smc</fullName>
    </recommendedName>
</protein>
<evidence type="ECO:0000256" key="6">
    <source>
        <dbReference type="HAMAP-Rule" id="MF_01894"/>
    </source>
</evidence>
<dbReference type="GO" id="GO:0016887">
    <property type="term" value="F:ATP hydrolysis activity"/>
    <property type="evidence" value="ECO:0007669"/>
    <property type="project" value="InterPro"/>
</dbReference>
<dbReference type="HAMAP" id="MF_01894">
    <property type="entry name" value="Smc_prok"/>
    <property type="match status" value="1"/>
</dbReference>
<dbReference type="Proteomes" id="UP000535937">
    <property type="component" value="Unassembled WGS sequence"/>
</dbReference>
<comment type="subcellular location">
    <subcellularLocation>
        <location evidence="6">Cytoplasm</location>
    </subcellularLocation>
</comment>
<dbReference type="PIRSF" id="PIRSF005719">
    <property type="entry name" value="SMC"/>
    <property type="match status" value="1"/>
</dbReference>
<name>A0A7W4WAR8_9GAMM</name>
<dbReference type="GO" id="GO:0007059">
    <property type="term" value="P:chromosome segregation"/>
    <property type="evidence" value="ECO:0007669"/>
    <property type="project" value="UniProtKB-UniRule"/>
</dbReference>
<dbReference type="EMBL" id="JACHWZ010000006">
    <property type="protein sequence ID" value="MBB3060813.1"/>
    <property type="molecule type" value="Genomic_DNA"/>
</dbReference>
<feature type="domain" description="SMC hinge" evidence="8">
    <location>
        <begin position="520"/>
        <end position="623"/>
    </location>
</feature>
<sequence length="1170" mass="132134">MRLKCIKLAGFKSFVDPTTVYFPSNLSAVVGPNGCGKSNTIDAVRWVMGESSAKNLRGDSMTDVIFNGSSGRKPVGQASIELVFDNSQGKLQGAYAAFAEISVKRKVTRDGQNNYYLNGDKCRRRDVTDLFLGTGLGPRSYAIIEQGMISKLIEAKPEELRVFIEEAAGISKYKERRRDTENRMRRTKENLERLTDIRDELDRQLSRLERQSAAAEKYSRFKEEERSHKAHLQALKYRDLNDQSRAKQHQIGELELTVEELVTRQVSCDTDIEQKRVGYHELSDSFNEVQGRFYAVGADIARLEQSIAHARERNTRLQSDIQQNEQEYREAETGLEADREKAAQFEAELEVIVPDLEMVQAAEEESAQALLSAEDAMRDWQNEWDQFNQGASGSRQKAEVQQSRIQHLETSRQRLQERINKLQAEQAGLRDSGDDGEFEQLNEQLAELELQVGERREAVAEKNESLAELRGRESDIASELDQLRLQLQTSRGRQASLEALQQAALGQGKAVENWLQQQALADKPRLADQISASPGWEKAVETVLGAQLQAVCVDQLESLSGGLSTLESGQAVFIDGAGVNPATGGSLPALADVVQIEKGPQSLAGILSGIYTAEDLNAALSSRARLQAHESIVTKDGLWLGPNWLRVSRATDAEAGVLARKQELEELEASIAACEEQIEQQAEEREALRRRAVELESGIEQSRNEVEQFSRREAELRSQLSARRARAEQMDERRTRVEQEITEVREQLELEGESLSEARLLLQEAVEAMSDDTDRRETLLARRDELREALDAARQRAREDKDRAHELAMREQSVRTQMISLERTLQVMREQLERLRSRRELLQEQMAETQDPSQDFRAELEEKLAERLEVEAELGEARKKLEEVESGLREREQERHKVESALQGVRAQLEQERLAEQTLEVQRNGLVEQLRETDFEVEQLLEELPNDLTIESVQQELELVAARISRLGPINLAAIDEYKQESERKNYLDRQYGDLTDALETLENAIKKIDRETRTRFKETFDQVNSGLQELFPKVFGGGHAYLELTGEDLLDTGIAIMARPPGKRNSTIHLLSGGEKALTAIALVFSIFRLNPAPFCMLDEVDAPLDDANVGRYARMVQEMSEHVQFIYITHNKIAMEMAHQLLGVTMHEPGVSRLVSVDVEEAAELASA</sequence>
<keyword evidence="4 6" id="KW-0175">Coiled coil</keyword>
<dbReference type="SUPFAM" id="SSF52540">
    <property type="entry name" value="P-loop containing nucleoside triphosphate hydrolases"/>
    <property type="match status" value="1"/>
</dbReference>
<dbReference type="AlphaFoldDB" id="A0A7W4WAR8"/>
<feature type="coiled-coil region" evidence="6">
    <location>
        <begin position="170"/>
        <end position="218"/>
    </location>
</feature>
<comment type="subunit">
    <text evidence="6">Homodimer.</text>
</comment>
<dbReference type="InterPro" id="IPR027417">
    <property type="entry name" value="P-loop_NTPase"/>
</dbReference>
<keyword evidence="3 6" id="KW-0067">ATP-binding</keyword>
<dbReference type="Pfam" id="PF06470">
    <property type="entry name" value="SMC_hinge"/>
    <property type="match status" value="1"/>
</dbReference>
<feature type="coiled-coil region" evidence="6">
    <location>
        <begin position="657"/>
        <end position="747"/>
    </location>
</feature>
<keyword evidence="5 6" id="KW-0238">DNA-binding</keyword>
<evidence type="ECO:0000313" key="10">
    <source>
        <dbReference type="Proteomes" id="UP000535937"/>
    </source>
</evidence>
<gene>
    <name evidence="6" type="primary">smc</name>
    <name evidence="9" type="ORF">FHS09_001633</name>
</gene>
<dbReference type="GO" id="GO:0003677">
    <property type="term" value="F:DNA binding"/>
    <property type="evidence" value="ECO:0007669"/>
    <property type="project" value="UniProtKB-UniRule"/>
</dbReference>